<dbReference type="GO" id="GO:0000146">
    <property type="term" value="F:microfilament motor activity"/>
    <property type="evidence" value="ECO:0007669"/>
    <property type="project" value="TreeGrafter"/>
</dbReference>
<feature type="coiled-coil region" evidence="1">
    <location>
        <begin position="811"/>
        <end position="866"/>
    </location>
</feature>
<sequence>MPRAAVKIQSAPRKSRWTLAPDESNLPSPTWAGAEYADRHKEKTAMMQTNGAYHEPPLPRYESYDGSQYSAPFDRGSFNGLANGGGGGDPYAVEDITYNTPVEERASHQISLNTRMRAQNHHDPVGHHMLYETAMMDTQSYEILDMAEVDALKKEHGRLDSRIEAAKRKLALESKVKDAAQNLQRLYAGSKSRPDTPQSPGSPPQKKGRSSLMGGRTVSSGSGRGSLSQAGDELAVSTRKVDELHSAINSLLDRRQNVERKLLRHTAAVLAEQAARASKQISGTNLTNGTSRQVGDHAQSDSEDDDDDEKSIYEPDEFDGIRDILHGVHAGSGHKHRKMAGHGAARLQQEHEQQMVSVQSRLEQLNGQLRYVIAEASRSRGTSPDPEPGLDDNQLDDPSSRLDGYLTRLEHTVATLQQEQEDVKTHYRDLQDSSQTSNTALEEAQQKAAGHAQRVDEYEATLGGLWEILQSDIPSRRPSTISTGGAAKDSLDEEGGGHLSPLPSPGIPSPIREDFSLQAFSARVQHIFDRAQNAKEQQEILRRQIQQQRELNGKSDAEKDRQLTDLQGRHEVLDTEHRGLKGEIAEAIAGREKAETEAGGLKVELMNVGNELEALKKTVEARQGESAEINGQTEKLREQIEDLEAQIADLTDDARISAAEHDGKQREAEEKHDDLSRQLTAALEARATAETNHDAVKKDMTGLESEVVRLTTELTMAKAELEGAYGSRAERAREAQAAEVASLTTQHRDVSDQLGQLKHDHDGLKSEHETLRSTHTATLAALESLRSEHHQQQQAAARPPQQDDQETRHRTSLLEAELKDMTQEFQDLTRESLQLEKERGQLEEVIDALRDKVQELEVQLSDEKVRWLGVGSPTTTAAAGAGVGGQEGGGGAGGEVGNGGTIPQRGSAGLGAGREMTSTMVLRQEFKKMMREARQEGVRALRAEQEHRRQLESELRRLRQASGPLAWLPPSPLSPRPLTRREESTREASTREERTQEEVTQERCETPFAERVGADETTPRPMGVAVAVAIADTSARRGERRKRGESGERRQDGQGRTPGYLAFLLPMEAESPGDREAGRVEVDVSSSRPHPPPPPPPPPQHVDHIPSSLKQRGRYYLHPSRRRREGIEAGGATGGAASGWRGGRGLGPERLRERDYGGRRRYKARLSAPELDERTCGVGRVSWSLY</sequence>
<feature type="region of interest" description="Disordered" evidence="2">
    <location>
        <begin position="187"/>
        <end position="232"/>
    </location>
</feature>
<feature type="compositionally biased region" description="Basic residues" evidence="2">
    <location>
        <begin position="1111"/>
        <end position="1124"/>
    </location>
</feature>
<feature type="compositionally biased region" description="Pro residues" evidence="2">
    <location>
        <begin position="1089"/>
        <end position="1100"/>
    </location>
</feature>
<evidence type="ECO:0000256" key="2">
    <source>
        <dbReference type="SAM" id="MobiDB-lite"/>
    </source>
</evidence>
<feature type="region of interest" description="Disordered" evidence="2">
    <location>
        <begin position="879"/>
        <end position="901"/>
    </location>
</feature>
<dbReference type="GO" id="GO:0051015">
    <property type="term" value="F:actin filament binding"/>
    <property type="evidence" value="ECO:0007669"/>
    <property type="project" value="TreeGrafter"/>
</dbReference>
<feature type="coiled-coil region" evidence="1">
    <location>
        <begin position="626"/>
        <end position="720"/>
    </location>
</feature>
<protein>
    <submittedName>
        <fullName evidence="5">Uncharacterized protein</fullName>
    </submittedName>
</protein>
<evidence type="ECO:0000259" key="4">
    <source>
        <dbReference type="Pfam" id="PF25078"/>
    </source>
</evidence>
<name>A0A3M7GK50_HORWE</name>
<feature type="compositionally biased region" description="Acidic residues" evidence="2">
    <location>
        <begin position="301"/>
        <end position="318"/>
    </location>
</feature>
<feature type="domain" description="Up-regulated during septation protein 1" evidence="3">
    <location>
        <begin position="128"/>
        <end position="271"/>
    </location>
</feature>
<reference evidence="5 6" key="1">
    <citation type="journal article" date="2018" name="BMC Genomics">
        <title>Genomic evidence for intraspecific hybridization in a clonal and extremely halotolerant yeast.</title>
        <authorList>
            <person name="Gostincar C."/>
            <person name="Stajich J.E."/>
            <person name="Zupancic J."/>
            <person name="Zalar P."/>
            <person name="Gunde-Cimerman N."/>
        </authorList>
    </citation>
    <scope>NUCLEOTIDE SEQUENCE [LARGE SCALE GENOMIC DNA]</scope>
    <source>
        <strain evidence="5 6">EXF-10513</strain>
    </source>
</reference>
<feature type="region of interest" description="Disordered" evidence="2">
    <location>
        <begin position="475"/>
        <end position="508"/>
    </location>
</feature>
<evidence type="ECO:0000313" key="5">
    <source>
        <dbReference type="EMBL" id="RMZ01373.1"/>
    </source>
</evidence>
<dbReference type="GO" id="GO:0032982">
    <property type="term" value="C:myosin filament"/>
    <property type="evidence" value="ECO:0007669"/>
    <property type="project" value="TreeGrafter"/>
</dbReference>
<comment type="caution">
    <text evidence="5">The sequence shown here is derived from an EMBL/GenBank/DDBJ whole genome shotgun (WGS) entry which is preliminary data.</text>
</comment>
<accession>A0A3M7GK50</accession>
<dbReference type="InterPro" id="IPR029191">
    <property type="entry name" value="Uds1"/>
</dbReference>
<dbReference type="Proteomes" id="UP000269539">
    <property type="component" value="Unassembled WGS sequence"/>
</dbReference>
<dbReference type="Pfam" id="PF15456">
    <property type="entry name" value="Uds1"/>
    <property type="match status" value="1"/>
</dbReference>
<dbReference type="VEuPathDB" id="FungiDB:BTJ68_03363"/>
<dbReference type="InterPro" id="IPR056703">
    <property type="entry name" value="DUF7801"/>
</dbReference>
<dbReference type="Gene3D" id="1.10.287.160">
    <property type="entry name" value="HR1 repeat"/>
    <property type="match status" value="1"/>
</dbReference>
<dbReference type="AlphaFoldDB" id="A0A3M7GK50"/>
<feature type="region of interest" description="Disordered" evidence="2">
    <location>
        <begin position="786"/>
        <end position="809"/>
    </location>
</feature>
<evidence type="ECO:0000256" key="1">
    <source>
        <dbReference type="SAM" id="Coils"/>
    </source>
</evidence>
<dbReference type="EMBL" id="QWIO01000272">
    <property type="protein sequence ID" value="RMZ01373.1"/>
    <property type="molecule type" value="Genomic_DNA"/>
</dbReference>
<feature type="compositionally biased region" description="Gly residues" evidence="2">
    <location>
        <begin position="881"/>
        <end position="900"/>
    </location>
</feature>
<dbReference type="Pfam" id="PF25078">
    <property type="entry name" value="DUF7801"/>
    <property type="match status" value="1"/>
</dbReference>
<dbReference type="PANTHER" id="PTHR45615">
    <property type="entry name" value="MYOSIN HEAVY CHAIN, NON-MUSCLE"/>
    <property type="match status" value="1"/>
</dbReference>
<organism evidence="5 6">
    <name type="scientific">Hortaea werneckii</name>
    <name type="common">Black yeast</name>
    <name type="synonym">Cladosporium werneckii</name>
    <dbReference type="NCBI Taxonomy" id="91943"/>
    <lineage>
        <taxon>Eukaryota</taxon>
        <taxon>Fungi</taxon>
        <taxon>Dikarya</taxon>
        <taxon>Ascomycota</taxon>
        <taxon>Pezizomycotina</taxon>
        <taxon>Dothideomycetes</taxon>
        <taxon>Dothideomycetidae</taxon>
        <taxon>Mycosphaerellales</taxon>
        <taxon>Teratosphaeriaceae</taxon>
        <taxon>Hortaea</taxon>
    </lineage>
</organism>
<feature type="compositionally biased region" description="Basic and acidic residues" evidence="2">
    <location>
        <begin position="421"/>
        <end position="431"/>
    </location>
</feature>
<dbReference type="PANTHER" id="PTHR45615:SF40">
    <property type="entry name" value="MYOSIN HEAVY CHAIN, NON-MUSCLE"/>
    <property type="match status" value="1"/>
</dbReference>
<dbReference type="GO" id="GO:0016460">
    <property type="term" value="C:myosin II complex"/>
    <property type="evidence" value="ECO:0007669"/>
    <property type="project" value="TreeGrafter"/>
</dbReference>
<keyword evidence="1" id="KW-0175">Coiled coil</keyword>
<feature type="region of interest" description="Disordered" evidence="2">
    <location>
        <begin position="377"/>
        <end position="402"/>
    </location>
</feature>
<feature type="region of interest" description="Disordered" evidence="2">
    <location>
        <begin position="418"/>
        <end position="452"/>
    </location>
</feature>
<gene>
    <name evidence="5" type="ORF">D0864_03479</name>
</gene>
<feature type="compositionally biased region" description="Low complexity" evidence="2">
    <location>
        <begin position="214"/>
        <end position="228"/>
    </location>
</feature>
<feature type="compositionally biased region" description="Gly residues" evidence="2">
    <location>
        <begin position="1128"/>
        <end position="1146"/>
    </location>
</feature>
<feature type="compositionally biased region" description="Polar residues" evidence="2">
    <location>
        <begin position="279"/>
        <end position="293"/>
    </location>
</feature>
<feature type="compositionally biased region" description="Basic and acidic residues" evidence="2">
    <location>
        <begin position="979"/>
        <end position="1005"/>
    </location>
</feature>
<feature type="domain" description="DUF7801" evidence="4">
    <location>
        <begin position="685"/>
        <end position="869"/>
    </location>
</feature>
<feature type="compositionally biased region" description="Low complexity" evidence="2">
    <location>
        <begin position="792"/>
        <end position="802"/>
    </location>
</feature>
<evidence type="ECO:0000313" key="6">
    <source>
        <dbReference type="Proteomes" id="UP000269539"/>
    </source>
</evidence>
<feature type="region of interest" description="Disordered" evidence="2">
    <location>
        <begin position="962"/>
        <end position="1151"/>
    </location>
</feature>
<feature type="region of interest" description="Disordered" evidence="2">
    <location>
        <begin position="1"/>
        <end position="44"/>
    </location>
</feature>
<feature type="compositionally biased region" description="Basic and acidic residues" evidence="2">
    <location>
        <begin position="1072"/>
        <end position="1082"/>
    </location>
</feature>
<evidence type="ECO:0000259" key="3">
    <source>
        <dbReference type="Pfam" id="PF15456"/>
    </source>
</evidence>
<proteinExistence type="predicted"/>
<dbReference type="GO" id="GO:0005737">
    <property type="term" value="C:cytoplasm"/>
    <property type="evidence" value="ECO:0007669"/>
    <property type="project" value="TreeGrafter"/>
</dbReference>
<feature type="region of interest" description="Disordered" evidence="2">
    <location>
        <begin position="275"/>
        <end position="352"/>
    </location>
</feature>
<feature type="compositionally biased region" description="Basic and acidic residues" evidence="2">
    <location>
        <begin position="1034"/>
        <end position="1053"/>
    </location>
</feature>